<dbReference type="AlphaFoldDB" id="A0A517LYI1"/>
<sequence length="45" mass="4823">MGLGVVYAGDDDYAIKQKNLPASCGRQHALRNAFDRIAATVLCQA</sequence>
<reference evidence="1 2" key="1">
    <citation type="submission" date="2019-02" db="EMBL/GenBank/DDBJ databases">
        <title>Deep-cultivation of Planctomycetes and their phenomic and genomic characterization uncovers novel biology.</title>
        <authorList>
            <person name="Wiegand S."/>
            <person name="Jogler M."/>
            <person name="Boedeker C."/>
            <person name="Pinto D."/>
            <person name="Vollmers J."/>
            <person name="Rivas-Marin E."/>
            <person name="Kohn T."/>
            <person name="Peeters S.H."/>
            <person name="Heuer A."/>
            <person name="Rast P."/>
            <person name="Oberbeckmann S."/>
            <person name="Bunk B."/>
            <person name="Jeske O."/>
            <person name="Meyerdierks A."/>
            <person name="Storesund J.E."/>
            <person name="Kallscheuer N."/>
            <person name="Luecker S."/>
            <person name="Lage O.M."/>
            <person name="Pohl T."/>
            <person name="Merkel B.J."/>
            <person name="Hornburger P."/>
            <person name="Mueller R.-W."/>
            <person name="Bruemmer F."/>
            <person name="Labrenz M."/>
            <person name="Spormann A.M."/>
            <person name="Op den Camp H."/>
            <person name="Overmann J."/>
            <person name="Amann R."/>
            <person name="Jetten M.S.M."/>
            <person name="Mascher T."/>
            <person name="Medema M.H."/>
            <person name="Devos D.P."/>
            <person name="Kaster A.-K."/>
            <person name="Ovreas L."/>
            <person name="Rohde M."/>
            <person name="Galperin M.Y."/>
            <person name="Jogler C."/>
        </authorList>
    </citation>
    <scope>NUCLEOTIDE SEQUENCE [LARGE SCALE GENOMIC DNA]</scope>
    <source>
        <strain evidence="1 2">EC9</strain>
    </source>
</reference>
<dbReference type="KEGG" id="ruv:EC9_18650"/>
<dbReference type="Proteomes" id="UP000319557">
    <property type="component" value="Chromosome"/>
</dbReference>
<evidence type="ECO:0000313" key="1">
    <source>
        <dbReference type="EMBL" id="QDS87686.1"/>
    </source>
</evidence>
<evidence type="ECO:0000313" key="2">
    <source>
        <dbReference type="Proteomes" id="UP000319557"/>
    </source>
</evidence>
<accession>A0A517LYI1</accession>
<keyword evidence="2" id="KW-1185">Reference proteome</keyword>
<proteinExistence type="predicted"/>
<protein>
    <submittedName>
        <fullName evidence="1">Uncharacterized protein</fullName>
    </submittedName>
</protein>
<organism evidence="1 2">
    <name type="scientific">Rosistilla ulvae</name>
    <dbReference type="NCBI Taxonomy" id="1930277"/>
    <lineage>
        <taxon>Bacteria</taxon>
        <taxon>Pseudomonadati</taxon>
        <taxon>Planctomycetota</taxon>
        <taxon>Planctomycetia</taxon>
        <taxon>Pirellulales</taxon>
        <taxon>Pirellulaceae</taxon>
        <taxon>Rosistilla</taxon>
    </lineage>
</organism>
<name>A0A517LYI1_9BACT</name>
<dbReference type="EMBL" id="CP036261">
    <property type="protein sequence ID" value="QDS87686.1"/>
    <property type="molecule type" value="Genomic_DNA"/>
</dbReference>
<gene>
    <name evidence="1" type="ORF">EC9_18650</name>
</gene>